<keyword evidence="7 10" id="KW-0653">Protein transport</keyword>
<keyword evidence="3 10" id="KW-0813">Transport</keyword>
<dbReference type="Pfam" id="PF04612">
    <property type="entry name" value="T2SSM"/>
    <property type="match status" value="1"/>
</dbReference>
<organism evidence="12">
    <name type="scientific">Candidatus Kentrum sp. MB</name>
    <dbReference type="NCBI Taxonomy" id="2138164"/>
    <lineage>
        <taxon>Bacteria</taxon>
        <taxon>Pseudomonadati</taxon>
        <taxon>Pseudomonadota</taxon>
        <taxon>Gammaproteobacteria</taxon>
        <taxon>Candidatus Kentrum</taxon>
    </lineage>
</organism>
<gene>
    <name evidence="12" type="ORF">BECKMB1821G_GA0114241_100135</name>
    <name evidence="14" type="ORF">BECKMB1821H_GA0114242_100435</name>
    <name evidence="13" type="ORF">BECKMB1821I_GA0114274_100435</name>
</gene>
<dbReference type="AlphaFoldDB" id="A0A450WYH9"/>
<dbReference type="GO" id="GO:0015628">
    <property type="term" value="P:protein secretion by the type II secretion system"/>
    <property type="evidence" value="ECO:0007669"/>
    <property type="project" value="InterPro"/>
</dbReference>
<evidence type="ECO:0000256" key="3">
    <source>
        <dbReference type="ARBA" id="ARBA00022448"/>
    </source>
</evidence>
<accession>A0A450WYH9</accession>
<sequence>MLAKLLSAFKLDTLKPRERIVLAIGAVTIPLSLLWFLVIQPLDHRVRYLTQQVSHQQAELQWMQRAAEAITRLRENAGTDAPGSESLLMIVDDNAKKVGISRALKRIEPIGQEGVRVWLEDVAFQDLLRWLGNLRVRGVRADSIAIERRKTPGLVHAKATLKGG</sequence>
<reference evidence="12" key="1">
    <citation type="submission" date="2019-02" db="EMBL/GenBank/DDBJ databases">
        <authorList>
            <person name="Gruber-Vodicka R. H."/>
            <person name="Seah K. B. B."/>
        </authorList>
    </citation>
    <scope>NUCLEOTIDE SEQUENCE</scope>
    <source>
        <strain evidence="12">BECK_BZ197</strain>
        <strain evidence="14">BECK_BZ198</strain>
        <strain evidence="13">BECK_BZ199</strain>
    </source>
</reference>
<evidence type="ECO:0000313" key="14">
    <source>
        <dbReference type="EMBL" id="VFK74387.1"/>
    </source>
</evidence>
<dbReference type="GO" id="GO:0005886">
    <property type="term" value="C:plasma membrane"/>
    <property type="evidence" value="ECO:0007669"/>
    <property type="project" value="UniProtKB-SubCell"/>
</dbReference>
<keyword evidence="9 10" id="KW-0472">Membrane</keyword>
<evidence type="ECO:0000256" key="7">
    <source>
        <dbReference type="ARBA" id="ARBA00022927"/>
    </source>
</evidence>
<evidence type="ECO:0000256" key="5">
    <source>
        <dbReference type="ARBA" id="ARBA00022519"/>
    </source>
</evidence>
<dbReference type="GO" id="GO:0015627">
    <property type="term" value="C:type II protein secretion system complex"/>
    <property type="evidence" value="ECO:0007669"/>
    <property type="project" value="InterPro"/>
</dbReference>
<evidence type="ECO:0000256" key="10">
    <source>
        <dbReference type="PIRNR" id="PIRNR006291"/>
    </source>
</evidence>
<evidence type="ECO:0000256" key="8">
    <source>
        <dbReference type="ARBA" id="ARBA00022989"/>
    </source>
</evidence>
<protein>
    <recommendedName>
        <fullName evidence="10">Type II secretion system protein M</fullName>
        <shortName evidence="10">T2SS protein M</shortName>
    </recommendedName>
    <alternativeName>
        <fullName evidence="10">General secretion pathway protein M</fullName>
    </alternativeName>
</protein>
<proteinExistence type="inferred from homology"/>
<evidence type="ECO:0000256" key="11">
    <source>
        <dbReference type="SAM" id="Phobius"/>
    </source>
</evidence>
<keyword evidence="8 11" id="KW-1133">Transmembrane helix</keyword>
<dbReference type="PIRSF" id="PIRSF006291">
    <property type="entry name" value="GspM"/>
    <property type="match status" value="1"/>
</dbReference>
<name>A0A450WYH9_9GAMM</name>
<dbReference type="InterPro" id="IPR023229">
    <property type="entry name" value="T2SS_M_periplasmic_sf"/>
</dbReference>
<dbReference type="Gene3D" id="3.30.1360.100">
    <property type="entry name" value="General secretion pathway protein M, EpsM"/>
    <property type="match status" value="1"/>
</dbReference>
<dbReference type="EMBL" id="CAADFO010000001">
    <property type="protein sequence ID" value="VFK22080.1"/>
    <property type="molecule type" value="Genomic_DNA"/>
</dbReference>
<evidence type="ECO:0000256" key="6">
    <source>
        <dbReference type="ARBA" id="ARBA00022692"/>
    </source>
</evidence>
<evidence type="ECO:0000313" key="13">
    <source>
        <dbReference type="EMBL" id="VFK27682.1"/>
    </source>
</evidence>
<dbReference type="EMBL" id="CAADFQ010000004">
    <property type="protein sequence ID" value="VFK27682.1"/>
    <property type="molecule type" value="Genomic_DNA"/>
</dbReference>
<feature type="transmembrane region" description="Helical" evidence="11">
    <location>
        <begin position="20"/>
        <end position="39"/>
    </location>
</feature>
<comment type="subcellular location">
    <subcellularLocation>
        <location evidence="1">Cell inner membrane</location>
        <topology evidence="1">Single-pass membrane protein</topology>
    </subcellularLocation>
</comment>
<comment type="similarity">
    <text evidence="2 10">Belongs to the GSP M family.</text>
</comment>
<comment type="function">
    <text evidence="10">Inner membrane component of the type II secretion system required for the energy-dependent secretion of extracellular factors such as proteases and toxins from the periplasm.</text>
</comment>
<evidence type="ECO:0000256" key="1">
    <source>
        <dbReference type="ARBA" id="ARBA00004377"/>
    </source>
</evidence>
<evidence type="ECO:0000313" key="12">
    <source>
        <dbReference type="EMBL" id="VFK22080.1"/>
    </source>
</evidence>
<keyword evidence="4 10" id="KW-1003">Cell membrane</keyword>
<dbReference type="SUPFAM" id="SSF103054">
    <property type="entry name" value="General secretion pathway protein M, EpsM"/>
    <property type="match status" value="1"/>
</dbReference>
<evidence type="ECO:0000256" key="9">
    <source>
        <dbReference type="ARBA" id="ARBA00023136"/>
    </source>
</evidence>
<dbReference type="InterPro" id="IPR007690">
    <property type="entry name" value="T2SS_GspM"/>
</dbReference>
<keyword evidence="6 11" id="KW-0812">Transmembrane</keyword>
<keyword evidence="5 10" id="KW-0997">Cell inner membrane</keyword>
<dbReference type="EMBL" id="CAADGH010000004">
    <property type="protein sequence ID" value="VFK74387.1"/>
    <property type="molecule type" value="Genomic_DNA"/>
</dbReference>
<evidence type="ECO:0000256" key="2">
    <source>
        <dbReference type="ARBA" id="ARBA00010637"/>
    </source>
</evidence>
<evidence type="ECO:0000256" key="4">
    <source>
        <dbReference type="ARBA" id="ARBA00022475"/>
    </source>
</evidence>